<dbReference type="Proteomes" id="UP000321926">
    <property type="component" value="Unassembled WGS sequence"/>
</dbReference>
<dbReference type="InterPro" id="IPR006665">
    <property type="entry name" value="OmpA-like"/>
</dbReference>
<dbReference type="SUPFAM" id="SSF48452">
    <property type="entry name" value="TPR-like"/>
    <property type="match status" value="1"/>
</dbReference>
<dbReference type="EMBL" id="VRTY01000056">
    <property type="protein sequence ID" value="TXK37796.1"/>
    <property type="molecule type" value="Genomic_DNA"/>
</dbReference>
<evidence type="ECO:0000256" key="4">
    <source>
        <dbReference type="PROSITE-ProRule" id="PRU00473"/>
    </source>
</evidence>
<dbReference type="RefSeq" id="WP_147922534.1">
    <property type="nucleotide sequence ID" value="NZ_VRTY01000056.1"/>
</dbReference>
<dbReference type="InterPro" id="IPR036737">
    <property type="entry name" value="OmpA-like_sf"/>
</dbReference>
<dbReference type="Gene3D" id="2.60.40.1120">
    <property type="entry name" value="Carboxypeptidase-like, regulatory domain"/>
    <property type="match status" value="1"/>
</dbReference>
<protein>
    <submittedName>
        <fullName evidence="7">OmpA family protein</fullName>
    </submittedName>
</protein>
<dbReference type="InterPro" id="IPR011990">
    <property type="entry name" value="TPR-like_helical_dom_sf"/>
</dbReference>
<dbReference type="SUPFAM" id="SSF103088">
    <property type="entry name" value="OmpA-like"/>
    <property type="match status" value="1"/>
</dbReference>
<name>A0A5C8JL81_9BACT</name>
<proteinExistence type="predicted"/>
<evidence type="ECO:0000313" key="7">
    <source>
        <dbReference type="EMBL" id="TXK37796.1"/>
    </source>
</evidence>
<dbReference type="InterPro" id="IPR008969">
    <property type="entry name" value="CarboxyPept-like_regulatory"/>
</dbReference>
<organism evidence="7 8">
    <name type="scientific">Pontibacter qinzhouensis</name>
    <dbReference type="NCBI Taxonomy" id="2603253"/>
    <lineage>
        <taxon>Bacteria</taxon>
        <taxon>Pseudomonadati</taxon>
        <taxon>Bacteroidota</taxon>
        <taxon>Cytophagia</taxon>
        <taxon>Cytophagales</taxon>
        <taxon>Hymenobacteraceae</taxon>
        <taxon>Pontibacter</taxon>
    </lineage>
</organism>
<dbReference type="Pfam" id="PF00691">
    <property type="entry name" value="OmpA"/>
    <property type="match status" value="1"/>
</dbReference>
<dbReference type="PRINTS" id="PR01021">
    <property type="entry name" value="OMPADOMAIN"/>
</dbReference>
<feature type="domain" description="OmpA-like" evidence="6">
    <location>
        <begin position="535"/>
        <end position="654"/>
    </location>
</feature>
<sequence length="654" mass="72960">MNYKYTPLYIFIALTLCLATNAQAQLRKADRLYSNYEFALALEQYEQAIAKRTPDLQTAQRIADSYRLTRRSQEAETWYAKVVNMQGRHPQNLYNYAEALRSNGKHEEAKKHYMAWGEELPEMAPMAQQKIQACDKAAEWMSKLPVAEVKAVPELNAAAFSDFSPISFGQGIIFSSDRAAGNQTKTFGWTGRPYLKLFKAEKNAAGSYGAPTALTTEINSSYHNAAATAAEAGQELYFTRTHLIKNKAYGNPDPTSWVEKNQQVPEYVSRLEIFKAQKQGDSWTNVQPFAYNKIEEYSVGHPALSPDGNVLYFVSDMPGGQGATDIYYTVRQQDGSWGKPVNAGSTINTAGNESFPYVDKNGKLFFASDGHVGLGGLDIFAADGPHNAWTSVKNLGYPINSSKNDYGIMFDSVNVSGLLSSNRDAANGTDDIYQFNMLQEAVILAIRTLERKQNQQKRTVEAPLPQARVKVTQQQLTDSTVFVTDVNGKYFLESRKGNTYTFEGKKDGFLNQSVEIEVPVTARDTVEVTLLFDKSTAGIAIVLEKIYYDLDKWAIRPDAARELDKLVKVLKANPAIKIEMSSHTDSREGFAYNQLLSERRAQAAVDYLISKGIGKERLTAKGYGKTRLVNGCIDGVPCSEQEHQLNRRTEFKIK</sequence>
<accession>A0A5C8JL81</accession>
<dbReference type="OrthoDB" id="1488841at2"/>
<comment type="caution">
    <text evidence="7">The sequence shown here is derived from an EMBL/GenBank/DDBJ whole genome shotgun (WGS) entry which is preliminary data.</text>
</comment>
<evidence type="ECO:0000256" key="2">
    <source>
        <dbReference type="ARBA" id="ARBA00023136"/>
    </source>
</evidence>
<comment type="subcellular location">
    <subcellularLocation>
        <location evidence="1">Cell outer membrane</location>
    </subcellularLocation>
</comment>
<keyword evidence="3" id="KW-0998">Cell outer membrane</keyword>
<evidence type="ECO:0000256" key="1">
    <source>
        <dbReference type="ARBA" id="ARBA00004442"/>
    </source>
</evidence>
<dbReference type="InterPro" id="IPR011659">
    <property type="entry name" value="WD40"/>
</dbReference>
<dbReference type="AlphaFoldDB" id="A0A5C8JL81"/>
<dbReference type="CDD" id="cd07185">
    <property type="entry name" value="OmpA_C-like"/>
    <property type="match status" value="1"/>
</dbReference>
<keyword evidence="5" id="KW-0732">Signal</keyword>
<evidence type="ECO:0000256" key="5">
    <source>
        <dbReference type="SAM" id="SignalP"/>
    </source>
</evidence>
<dbReference type="InterPro" id="IPR050330">
    <property type="entry name" value="Bact_OuterMem_StrucFunc"/>
</dbReference>
<keyword evidence="2 4" id="KW-0472">Membrane</keyword>
<dbReference type="PANTHER" id="PTHR30329:SF21">
    <property type="entry name" value="LIPOPROTEIN YIAD-RELATED"/>
    <property type="match status" value="1"/>
</dbReference>
<evidence type="ECO:0000259" key="6">
    <source>
        <dbReference type="PROSITE" id="PS51123"/>
    </source>
</evidence>
<dbReference type="PANTHER" id="PTHR30329">
    <property type="entry name" value="STATOR ELEMENT OF FLAGELLAR MOTOR COMPLEX"/>
    <property type="match status" value="1"/>
</dbReference>
<dbReference type="Gene3D" id="3.30.1330.60">
    <property type="entry name" value="OmpA-like domain"/>
    <property type="match status" value="1"/>
</dbReference>
<dbReference type="SUPFAM" id="SSF49464">
    <property type="entry name" value="Carboxypeptidase regulatory domain-like"/>
    <property type="match status" value="1"/>
</dbReference>
<evidence type="ECO:0000256" key="3">
    <source>
        <dbReference type="ARBA" id="ARBA00023237"/>
    </source>
</evidence>
<evidence type="ECO:0000313" key="8">
    <source>
        <dbReference type="Proteomes" id="UP000321926"/>
    </source>
</evidence>
<feature type="signal peptide" evidence="5">
    <location>
        <begin position="1"/>
        <end position="24"/>
    </location>
</feature>
<keyword evidence="8" id="KW-1185">Reference proteome</keyword>
<dbReference type="PROSITE" id="PS51123">
    <property type="entry name" value="OMPA_2"/>
    <property type="match status" value="1"/>
</dbReference>
<dbReference type="Gene3D" id="1.25.40.10">
    <property type="entry name" value="Tetratricopeptide repeat domain"/>
    <property type="match status" value="1"/>
</dbReference>
<feature type="chain" id="PRO_5022809514" evidence="5">
    <location>
        <begin position="25"/>
        <end position="654"/>
    </location>
</feature>
<dbReference type="SUPFAM" id="SSF82171">
    <property type="entry name" value="DPP6 N-terminal domain-like"/>
    <property type="match status" value="1"/>
</dbReference>
<dbReference type="GO" id="GO:0009279">
    <property type="term" value="C:cell outer membrane"/>
    <property type="evidence" value="ECO:0007669"/>
    <property type="project" value="UniProtKB-SubCell"/>
</dbReference>
<reference evidence="7 8" key="1">
    <citation type="submission" date="2019-08" db="EMBL/GenBank/DDBJ databases">
        <authorList>
            <person name="Shi S."/>
        </authorList>
    </citation>
    <scope>NUCLEOTIDE SEQUENCE [LARGE SCALE GENOMIC DNA]</scope>
    <source>
        <strain evidence="7 8">GY10130</strain>
    </source>
</reference>
<dbReference type="Pfam" id="PF07676">
    <property type="entry name" value="PD40"/>
    <property type="match status" value="2"/>
</dbReference>
<gene>
    <name evidence="7" type="ORF">FVR03_14790</name>
</gene>
<dbReference type="InterPro" id="IPR006664">
    <property type="entry name" value="OMP_bac"/>
</dbReference>